<evidence type="ECO:0000313" key="4">
    <source>
        <dbReference type="EMBL" id="CAD8829494.1"/>
    </source>
</evidence>
<feature type="domain" description="RING-type" evidence="3">
    <location>
        <begin position="277"/>
        <end position="311"/>
    </location>
</feature>
<gene>
    <name evidence="4" type="ORF">NSCI0253_LOCUS3840</name>
</gene>
<dbReference type="GO" id="GO:0008270">
    <property type="term" value="F:zinc ion binding"/>
    <property type="evidence" value="ECO:0007669"/>
    <property type="project" value="UniProtKB-KW"/>
</dbReference>
<dbReference type="InterPro" id="IPR013083">
    <property type="entry name" value="Znf_RING/FYVE/PHD"/>
</dbReference>
<dbReference type="PROSITE" id="PS50089">
    <property type="entry name" value="ZF_RING_2"/>
    <property type="match status" value="1"/>
</dbReference>
<sequence>MRSPQSRFSRSPESRISPDVSVRNFSVRFVALDLADVEFTTDPPCAFFKLQVRDDAGAVTTVMKRYGDLADFFDSSPAGLARLPRHRDEAILALDLSCRELIKSNLDFLLRLPGLSSNQAFLEFFQLGDEYKVGRGSPALLCGDSPVTRPSPPPGLTNSRRKRSPHVEPRGQSPGDVSSNVYDRPGSRYAVSGSTLLGSASHPAKVQHVLPRQCFTVTSEEELCASDFGGVWDPSPKTSDEVGDDNEFLLSMPVGQTKSVRKSLQRQSLGASSGPMCVVCMARSAQLAVDPCGHLCMCSDCASQLQKCPMCCGPVVKLLRVYVVT</sequence>
<keyword evidence="1" id="KW-0863">Zinc-finger</keyword>
<dbReference type="Pfam" id="PF13920">
    <property type="entry name" value="zf-C3HC4_3"/>
    <property type="match status" value="1"/>
</dbReference>
<proteinExistence type="predicted"/>
<dbReference type="AlphaFoldDB" id="A0A7S0ZQM3"/>
<reference evidence="4" key="1">
    <citation type="submission" date="2021-01" db="EMBL/GenBank/DDBJ databases">
        <authorList>
            <person name="Corre E."/>
            <person name="Pelletier E."/>
            <person name="Niang G."/>
            <person name="Scheremetjew M."/>
            <person name="Finn R."/>
            <person name="Kale V."/>
            <person name="Holt S."/>
            <person name="Cochrane G."/>
            <person name="Meng A."/>
            <person name="Brown T."/>
            <person name="Cohen L."/>
        </authorList>
    </citation>
    <scope>NUCLEOTIDE SEQUENCE</scope>
</reference>
<keyword evidence="1" id="KW-0862">Zinc</keyword>
<evidence type="ECO:0000256" key="1">
    <source>
        <dbReference type="PROSITE-ProRule" id="PRU00175"/>
    </source>
</evidence>
<dbReference type="Gene3D" id="3.30.40.10">
    <property type="entry name" value="Zinc/RING finger domain, C3HC4 (zinc finger)"/>
    <property type="match status" value="1"/>
</dbReference>
<evidence type="ECO:0000256" key="2">
    <source>
        <dbReference type="SAM" id="MobiDB-lite"/>
    </source>
</evidence>
<feature type="region of interest" description="Disordered" evidence="2">
    <location>
        <begin position="142"/>
        <end position="184"/>
    </location>
</feature>
<dbReference type="EMBL" id="HBFQ01005414">
    <property type="protein sequence ID" value="CAD8829494.1"/>
    <property type="molecule type" value="Transcribed_RNA"/>
</dbReference>
<accession>A0A7S0ZQM3</accession>
<name>A0A7S0ZQM3_NOCSC</name>
<organism evidence="4">
    <name type="scientific">Noctiluca scintillans</name>
    <name type="common">Sea sparkle</name>
    <name type="synonym">Red tide dinoflagellate</name>
    <dbReference type="NCBI Taxonomy" id="2966"/>
    <lineage>
        <taxon>Eukaryota</taxon>
        <taxon>Sar</taxon>
        <taxon>Alveolata</taxon>
        <taxon>Dinophyceae</taxon>
        <taxon>Noctilucales</taxon>
        <taxon>Noctilucaceae</taxon>
        <taxon>Noctiluca</taxon>
    </lineage>
</organism>
<evidence type="ECO:0000259" key="3">
    <source>
        <dbReference type="PROSITE" id="PS50089"/>
    </source>
</evidence>
<keyword evidence="1" id="KW-0479">Metal-binding</keyword>
<dbReference type="SMART" id="SM00184">
    <property type="entry name" value="RING"/>
    <property type="match status" value="1"/>
</dbReference>
<dbReference type="InterPro" id="IPR001841">
    <property type="entry name" value="Znf_RING"/>
</dbReference>
<protein>
    <recommendedName>
        <fullName evidence="3">RING-type domain-containing protein</fullName>
    </recommendedName>
</protein>
<dbReference type="SUPFAM" id="SSF57850">
    <property type="entry name" value="RING/U-box"/>
    <property type="match status" value="1"/>
</dbReference>